<reference evidence="2 3" key="1">
    <citation type="submission" date="2016-10" db="EMBL/GenBank/DDBJ databases">
        <authorList>
            <person name="de Groot N.N."/>
        </authorList>
    </citation>
    <scope>NUCLEOTIDE SEQUENCE [LARGE SCALE GENOMIC DNA]</scope>
    <source>
        <strain evidence="2 3">OK461</strain>
    </source>
</reference>
<dbReference type="EMBL" id="FONR01000015">
    <property type="protein sequence ID" value="SFG03873.1"/>
    <property type="molecule type" value="Genomic_DNA"/>
</dbReference>
<dbReference type="PROSITE" id="PS50075">
    <property type="entry name" value="CARRIER"/>
    <property type="match status" value="1"/>
</dbReference>
<organism evidence="2 3">
    <name type="scientific">Streptomyces mirabilis</name>
    <dbReference type="NCBI Taxonomy" id="68239"/>
    <lineage>
        <taxon>Bacteria</taxon>
        <taxon>Bacillati</taxon>
        <taxon>Actinomycetota</taxon>
        <taxon>Actinomycetes</taxon>
        <taxon>Kitasatosporales</taxon>
        <taxon>Streptomycetaceae</taxon>
        <taxon>Streptomyces</taxon>
    </lineage>
</organism>
<dbReference type="AlphaFoldDB" id="A0A1I2NJU1"/>
<dbReference type="InterPro" id="IPR036736">
    <property type="entry name" value="ACP-like_sf"/>
</dbReference>
<dbReference type="Pfam" id="PF00550">
    <property type="entry name" value="PP-binding"/>
    <property type="match status" value="1"/>
</dbReference>
<feature type="domain" description="Carrier" evidence="1">
    <location>
        <begin position="3"/>
        <end position="82"/>
    </location>
</feature>
<dbReference type="RefSeq" id="WP_067375941.1">
    <property type="nucleotide sequence ID" value="NZ_FONR01000015.1"/>
</dbReference>
<protein>
    <submittedName>
        <fullName evidence="2">Acyl carrier protein</fullName>
    </submittedName>
</protein>
<dbReference type="SUPFAM" id="SSF47336">
    <property type="entry name" value="ACP-like"/>
    <property type="match status" value="1"/>
</dbReference>
<accession>A0A1I2NJU1</accession>
<dbReference type="InterPro" id="IPR009081">
    <property type="entry name" value="PP-bd_ACP"/>
</dbReference>
<evidence type="ECO:0000313" key="2">
    <source>
        <dbReference type="EMBL" id="SFG03873.1"/>
    </source>
</evidence>
<dbReference type="OrthoDB" id="2665189at2"/>
<sequence length="90" mass="9825">MQEETRDFVLAVIRDVINLPVPEGADADTPLGPEGLELESLAMIELLLQLEGEYDVELPEEDVDPKTVRTLGQLVQVVVDRRTAVAGAGR</sequence>
<proteinExistence type="predicted"/>
<name>A0A1I2NJU1_9ACTN</name>
<gene>
    <name evidence="2" type="ORF">SAMN02787118_11510</name>
</gene>
<evidence type="ECO:0000259" key="1">
    <source>
        <dbReference type="PROSITE" id="PS50075"/>
    </source>
</evidence>
<dbReference type="Proteomes" id="UP000181942">
    <property type="component" value="Unassembled WGS sequence"/>
</dbReference>
<evidence type="ECO:0000313" key="3">
    <source>
        <dbReference type="Proteomes" id="UP000181942"/>
    </source>
</evidence>
<dbReference type="Gene3D" id="1.10.1200.10">
    <property type="entry name" value="ACP-like"/>
    <property type="match status" value="1"/>
</dbReference>